<feature type="coiled-coil region" evidence="3">
    <location>
        <begin position="203"/>
        <end position="271"/>
    </location>
</feature>
<keyword evidence="2" id="KW-0378">Hydrolase</keyword>
<evidence type="ECO:0000313" key="7">
    <source>
        <dbReference type="Proteomes" id="UP000663088"/>
    </source>
</evidence>
<dbReference type="InterPro" id="IPR020568">
    <property type="entry name" value="Ribosomal_Su5_D2-typ_SF"/>
</dbReference>
<dbReference type="Gene3D" id="1.10.8.60">
    <property type="match status" value="1"/>
</dbReference>
<dbReference type="SUPFAM" id="SSF54211">
    <property type="entry name" value="Ribosomal protein S5 domain 2-like"/>
    <property type="match status" value="1"/>
</dbReference>
<keyword evidence="3" id="KW-0175">Coiled coil</keyword>
<evidence type="ECO:0000256" key="4">
    <source>
        <dbReference type="SAM" id="MobiDB-lite"/>
    </source>
</evidence>
<dbReference type="InterPro" id="IPR027065">
    <property type="entry name" value="Lon_Prtase"/>
</dbReference>
<dbReference type="Pfam" id="PF05362">
    <property type="entry name" value="Lon_C"/>
    <property type="match status" value="1"/>
</dbReference>
<dbReference type="InterPro" id="IPR046844">
    <property type="entry name" value="Lon-like_helical"/>
</dbReference>
<dbReference type="InterPro" id="IPR014721">
    <property type="entry name" value="Ribsml_uS5_D2-typ_fold_subgr"/>
</dbReference>
<dbReference type="RefSeq" id="WP_206847911.1">
    <property type="nucleotide sequence ID" value="NZ_CP065956.1"/>
</dbReference>
<dbReference type="EMBL" id="CP065956">
    <property type="protein sequence ID" value="QSR87464.1"/>
    <property type="molecule type" value="Genomic_DNA"/>
</dbReference>
<feature type="active site" evidence="2">
    <location>
        <position position="703"/>
    </location>
</feature>
<feature type="region of interest" description="Disordered" evidence="4">
    <location>
        <begin position="800"/>
        <end position="822"/>
    </location>
</feature>
<keyword evidence="2" id="KW-0720">Serine protease</keyword>
<dbReference type="EC" id="3.4.21.53" evidence="2"/>
<dbReference type="InterPro" id="IPR027417">
    <property type="entry name" value="P-loop_NTPase"/>
</dbReference>
<organism evidence="6 7">
    <name type="scientific">Candidatus Methylacidiphilum infernorum</name>
    <dbReference type="NCBI Taxonomy" id="511746"/>
    <lineage>
        <taxon>Bacteria</taxon>
        <taxon>Pseudomonadati</taxon>
        <taxon>Verrucomicrobiota</taxon>
        <taxon>Methylacidiphilae</taxon>
        <taxon>Methylacidiphilales</taxon>
        <taxon>Methylacidiphilaceae</taxon>
        <taxon>Methylacidiphilum (ex Ratnadevi et al. 2023)</taxon>
    </lineage>
</organism>
<dbReference type="PANTHER" id="PTHR10046">
    <property type="entry name" value="ATP DEPENDENT LON PROTEASE FAMILY MEMBER"/>
    <property type="match status" value="1"/>
</dbReference>
<protein>
    <recommendedName>
        <fullName evidence="2">endopeptidase La</fullName>
        <ecNumber evidence="2">3.4.21.53</ecNumber>
    </recommendedName>
</protein>
<dbReference type="Pfam" id="PF13654">
    <property type="entry name" value="AAA_32"/>
    <property type="match status" value="1"/>
</dbReference>
<proteinExistence type="inferred from homology"/>
<evidence type="ECO:0000313" key="6">
    <source>
        <dbReference type="EMBL" id="QSR87464.1"/>
    </source>
</evidence>
<gene>
    <name evidence="6" type="ORF">EM20IM_03840</name>
</gene>
<dbReference type="InterPro" id="IPR041699">
    <property type="entry name" value="AAA_32"/>
</dbReference>
<sequence length="822" mass="92046">MTSPIPLSRQQIEIPLGFHDIPYNNTDEIPPGTDYFVGQQRAGEAFDFGLSILKPGYNFFVMGPPGIGKRTFLEKVLKEKAARGPTPLDWCYVFNFEEENKPKALSFPAGKASEFSEDMARLVDDLKIGIPAIFESDEYKTRAQEIEQEFIDRREEALSRLREKAQKEGIALLQTPAGIAFAPFKNGEVLDPERYNALPEEEKKRIEAAIRLLQEELAAILRQIPKWRKEAQNKLRELNRSYIQGVVSGLLEELKSKYKNNEEVFKHLEEIQKDVLKNAESFRSPRETEMPPLPGMGTIGREPLEALLKRYKVNVIVDHSQLQGQPIVFEDNPTFVNIVGRIEHIAQLGALVTDFSLIRPGALHRSNGGYLILDALRVLSHPFAWEGLKRALRTRQIKIEPLGEALGLISTVSLEPQPIPLDLKVILVGDRLIYYLLYQFDPEFKDLFKVSVDFSEEFDAQPQNILPYCQLIASLCRNHGIGPLDKSALWLILKQSLRLAQDSKKFSLQRERILELLEESDYWRKKEKAPTITAKHVQSAIVSYSNRINRVQEKIKESILRQILLVETEGSKVGQVNGLVVVDMGNFLFGYPTKITARVRFGNGHVVDIEREVKLSGPIHSKGVLILSGFLAGRYLPDEPLSLSASLAFEQSYSVVEGDSASAAELCALLSALSEQPLWQSIAITGSINQLGEIQAIGGVNEKIEGFFDICSSRGLNERSGVIIPQSNLQHLVLKEEVLEAVEKGLFKIYAVKTIDEAMEILTGIPAGERGPDGKYPPSSLNGKVEEKLSQFARRAQKFASSLPKAAVESQEGNNDKQNPSL</sequence>
<dbReference type="Pfam" id="PF20436">
    <property type="entry name" value="LonB_AAA-LID"/>
    <property type="match status" value="1"/>
</dbReference>
<keyword evidence="7" id="KW-1185">Reference proteome</keyword>
<evidence type="ECO:0000256" key="2">
    <source>
        <dbReference type="PROSITE-ProRule" id="PRU01122"/>
    </source>
</evidence>
<evidence type="ECO:0000256" key="1">
    <source>
        <dbReference type="ARBA" id="ARBA00022670"/>
    </source>
</evidence>
<dbReference type="Gene3D" id="3.40.50.300">
    <property type="entry name" value="P-loop containing nucleotide triphosphate hydrolases"/>
    <property type="match status" value="2"/>
</dbReference>
<name>A0ABX7PXM3_9BACT</name>
<feature type="active site" evidence="2">
    <location>
        <position position="660"/>
    </location>
</feature>
<reference evidence="6 7" key="1">
    <citation type="submission" date="2020-12" db="EMBL/GenBank/DDBJ databases">
        <authorList>
            <person name="Awala S.I."/>
            <person name="Gwak J.-H."/>
            <person name="Kim S.-J."/>
            <person name="Rhee S.-K."/>
        </authorList>
    </citation>
    <scope>NUCLEOTIDE SEQUENCE [LARGE SCALE GENOMIC DNA]</scope>
    <source>
        <strain evidence="6 7">IT5</strain>
    </source>
</reference>
<dbReference type="PRINTS" id="PR00830">
    <property type="entry name" value="ENDOLAPTASE"/>
</dbReference>
<dbReference type="InterPro" id="IPR008269">
    <property type="entry name" value="Lon_proteolytic"/>
</dbReference>
<dbReference type="Pfam" id="PF20437">
    <property type="entry name" value="LonC_helical"/>
    <property type="match status" value="1"/>
</dbReference>
<feature type="domain" description="Lon proteolytic" evidence="5">
    <location>
        <begin position="570"/>
        <end position="765"/>
    </location>
</feature>
<dbReference type="SUPFAM" id="SSF52540">
    <property type="entry name" value="P-loop containing nucleoside triphosphate hydrolases"/>
    <property type="match status" value="1"/>
</dbReference>
<dbReference type="PROSITE" id="PS51786">
    <property type="entry name" value="LON_PROTEOLYTIC"/>
    <property type="match status" value="1"/>
</dbReference>
<comment type="similarity">
    <text evidence="2">Belongs to the peptidase S16 family.</text>
</comment>
<comment type="catalytic activity">
    <reaction evidence="2">
        <text>Hydrolysis of proteins in presence of ATP.</text>
        <dbReference type="EC" id="3.4.21.53"/>
    </reaction>
</comment>
<dbReference type="InterPro" id="IPR046843">
    <property type="entry name" value="LonB_AAA-LID"/>
</dbReference>
<dbReference type="Proteomes" id="UP000663088">
    <property type="component" value="Chromosome"/>
</dbReference>
<feature type="compositionally biased region" description="Polar residues" evidence="4">
    <location>
        <begin position="811"/>
        <end position="822"/>
    </location>
</feature>
<evidence type="ECO:0000259" key="5">
    <source>
        <dbReference type="PROSITE" id="PS51786"/>
    </source>
</evidence>
<evidence type="ECO:0000256" key="3">
    <source>
        <dbReference type="SAM" id="Coils"/>
    </source>
</evidence>
<keyword evidence="1 2" id="KW-0645">Protease</keyword>
<dbReference type="Gene3D" id="3.30.230.10">
    <property type="match status" value="1"/>
</dbReference>
<accession>A0ABX7PXM3</accession>